<evidence type="ECO:0000256" key="2">
    <source>
        <dbReference type="PROSITE-ProRule" id="PRU00703"/>
    </source>
</evidence>
<keyword evidence="5" id="KW-1185">Reference proteome</keyword>
<dbReference type="PROSITE" id="PS51371">
    <property type="entry name" value="CBS"/>
    <property type="match status" value="2"/>
</dbReference>
<dbReference type="SUPFAM" id="SSF54631">
    <property type="entry name" value="CBS-domain pair"/>
    <property type="match status" value="1"/>
</dbReference>
<dbReference type="PANTHER" id="PTHR43080:SF2">
    <property type="entry name" value="CBS DOMAIN-CONTAINING PROTEIN"/>
    <property type="match status" value="1"/>
</dbReference>
<protein>
    <submittedName>
        <fullName evidence="4">CBS domain-containing protein</fullName>
    </submittedName>
</protein>
<evidence type="ECO:0000313" key="5">
    <source>
        <dbReference type="Proteomes" id="UP000595254"/>
    </source>
</evidence>
<dbReference type="InterPro" id="IPR000644">
    <property type="entry name" value="CBS_dom"/>
</dbReference>
<accession>A0A974NN69</accession>
<organism evidence="4 5">
    <name type="scientific">Peribacillus psychrosaccharolyticus</name>
    <name type="common">Bacillus psychrosaccharolyticus</name>
    <dbReference type="NCBI Taxonomy" id="1407"/>
    <lineage>
        <taxon>Bacteria</taxon>
        <taxon>Bacillati</taxon>
        <taxon>Bacillota</taxon>
        <taxon>Bacilli</taxon>
        <taxon>Bacillales</taxon>
        <taxon>Bacillaceae</taxon>
        <taxon>Peribacillus</taxon>
    </lineage>
</organism>
<dbReference type="EMBL" id="CP068053">
    <property type="protein sequence ID" value="QQT00720.1"/>
    <property type="molecule type" value="Genomic_DNA"/>
</dbReference>
<gene>
    <name evidence="4" type="ORF">I6J18_01940</name>
</gene>
<dbReference type="CDD" id="cd04586">
    <property type="entry name" value="CBS_pair_BON_assoc"/>
    <property type="match status" value="1"/>
</dbReference>
<keyword evidence="1 2" id="KW-0129">CBS domain</keyword>
<dbReference type="RefSeq" id="WP_201647837.1">
    <property type="nucleotide sequence ID" value="NZ_CP068053.1"/>
</dbReference>
<feature type="domain" description="CBS" evidence="3">
    <location>
        <begin position="92"/>
        <end position="150"/>
    </location>
</feature>
<dbReference type="Gene3D" id="3.10.580.10">
    <property type="entry name" value="CBS-domain"/>
    <property type="match status" value="1"/>
</dbReference>
<feature type="domain" description="CBS" evidence="3">
    <location>
        <begin position="7"/>
        <end position="64"/>
    </location>
</feature>
<reference evidence="4 5" key="1">
    <citation type="submission" date="2021-01" db="EMBL/GenBank/DDBJ databases">
        <title>FDA dAtabase for Regulatory Grade micrObial Sequences (FDA-ARGOS): Supporting development and validation of Infectious Disease Dx tests.</title>
        <authorList>
            <person name="Nelson B."/>
            <person name="Plummer A."/>
            <person name="Tallon L."/>
            <person name="Sadzewicz L."/>
            <person name="Zhao X."/>
            <person name="Boylan J."/>
            <person name="Ott S."/>
            <person name="Bowen H."/>
            <person name="Vavikolanu K."/>
            <person name="Mehta A."/>
            <person name="Aluvathingal J."/>
            <person name="Nadendla S."/>
            <person name="Myers T."/>
            <person name="Yan Y."/>
            <person name="Sichtig H."/>
        </authorList>
    </citation>
    <scope>NUCLEOTIDE SEQUENCE [LARGE SCALE GENOMIC DNA]</scope>
    <source>
        <strain evidence="4 5">FDAARGOS_1161</strain>
    </source>
</reference>
<sequence>MRVRDFMITDVFTLEENENFKTLLELMVEKRIGGVPVVNTNNQLVGIISDGDVLRTLKPKTHTSYFGYYLSYTDDLDDTLSKAANQSIKQAMRKKVITVNEDDELESVLKLLANNHFKKIPVINKNNEVVGIVSRGDMIKKLREKLLGDIN</sequence>
<proteinExistence type="predicted"/>
<evidence type="ECO:0000259" key="3">
    <source>
        <dbReference type="PROSITE" id="PS51371"/>
    </source>
</evidence>
<evidence type="ECO:0000256" key="1">
    <source>
        <dbReference type="ARBA" id="ARBA00023122"/>
    </source>
</evidence>
<dbReference type="KEGG" id="ppsr:I6J18_01940"/>
<dbReference type="Proteomes" id="UP000595254">
    <property type="component" value="Chromosome"/>
</dbReference>
<dbReference type="Pfam" id="PF00571">
    <property type="entry name" value="CBS"/>
    <property type="match status" value="2"/>
</dbReference>
<evidence type="ECO:0000313" key="4">
    <source>
        <dbReference type="EMBL" id="QQT00720.1"/>
    </source>
</evidence>
<dbReference type="SMART" id="SM00116">
    <property type="entry name" value="CBS"/>
    <property type="match status" value="2"/>
</dbReference>
<name>A0A974NN69_PERPY</name>
<dbReference type="InterPro" id="IPR046342">
    <property type="entry name" value="CBS_dom_sf"/>
</dbReference>
<dbReference type="InterPro" id="IPR051257">
    <property type="entry name" value="Diverse_CBS-Domain"/>
</dbReference>
<dbReference type="PANTHER" id="PTHR43080">
    <property type="entry name" value="CBS DOMAIN-CONTAINING PROTEIN CBSX3, MITOCHONDRIAL"/>
    <property type="match status" value="1"/>
</dbReference>
<dbReference type="AlphaFoldDB" id="A0A974NN69"/>